<evidence type="ECO:0000256" key="1">
    <source>
        <dbReference type="SAM" id="Phobius"/>
    </source>
</evidence>
<dbReference type="PANTHER" id="PTHR35337:SF1">
    <property type="entry name" value="SLR1478 PROTEIN"/>
    <property type="match status" value="1"/>
</dbReference>
<gene>
    <name evidence="2" type="ORF">ESA94_00935</name>
</gene>
<feature type="transmembrane region" description="Helical" evidence="1">
    <location>
        <begin position="219"/>
        <end position="242"/>
    </location>
</feature>
<name>A0A4V1M7U9_9BACT</name>
<comment type="caution">
    <text evidence="2">The sequence shown here is derived from an EMBL/GenBank/DDBJ whole genome shotgun (WGS) entry which is preliminary data.</text>
</comment>
<sequence length="335" mass="38653">MREALFIKKNAQKWNEYQYLQTEDPDQMAERFITLLDDLSYSKTFYPHSKVTQWINSLAVSIYQTIYQNKKQRFSRLITFWRYELPLMFRKYHKMFLYTFLLFALLCSIAILSSMKDDGFVKGVLGENYVAMTEENIEKGDPFGVYSDESRFSMWVRIAFNNIKVGFLIVVSGITFGFGTLYFFFQNSIMVGSFQYMFFAKGLGWQSVLVIWIHGTLEISGMIIEACAGFILGSSIVFPGTYSRWVSFKRGVKDAMKICVSLVPITILAAFLESYITRLSSNAFDKTTNTSLPVAASISILAVSLLFIVWYFVIYPIRLERKLRNNPAFAEKLNA</sequence>
<evidence type="ECO:0000313" key="3">
    <source>
        <dbReference type="Proteomes" id="UP000290204"/>
    </source>
</evidence>
<keyword evidence="1" id="KW-0472">Membrane</keyword>
<feature type="transmembrane region" description="Helical" evidence="1">
    <location>
        <begin position="196"/>
        <end position="213"/>
    </location>
</feature>
<evidence type="ECO:0000313" key="2">
    <source>
        <dbReference type="EMBL" id="RXK61612.1"/>
    </source>
</evidence>
<dbReference type="EMBL" id="SDHW01000001">
    <property type="protein sequence ID" value="RXK61612.1"/>
    <property type="molecule type" value="Genomic_DNA"/>
</dbReference>
<accession>A0A4V1M7U9</accession>
<dbReference type="Pfam" id="PF01944">
    <property type="entry name" value="SpoIIM"/>
    <property type="match status" value="1"/>
</dbReference>
<feature type="transmembrane region" description="Helical" evidence="1">
    <location>
        <begin position="163"/>
        <end position="184"/>
    </location>
</feature>
<keyword evidence="1" id="KW-1133">Transmembrane helix</keyword>
<dbReference type="PANTHER" id="PTHR35337">
    <property type="entry name" value="SLR1478 PROTEIN"/>
    <property type="match status" value="1"/>
</dbReference>
<organism evidence="2 3">
    <name type="scientific">Lacibacter luteus</name>
    <dbReference type="NCBI Taxonomy" id="2508719"/>
    <lineage>
        <taxon>Bacteria</taxon>
        <taxon>Pseudomonadati</taxon>
        <taxon>Bacteroidota</taxon>
        <taxon>Chitinophagia</taxon>
        <taxon>Chitinophagales</taxon>
        <taxon>Chitinophagaceae</taxon>
        <taxon>Lacibacter</taxon>
    </lineage>
</organism>
<reference evidence="2 3" key="1">
    <citation type="submission" date="2019-01" db="EMBL/GenBank/DDBJ databases">
        <title>Lacibacter sp. strain TTM-7.</title>
        <authorList>
            <person name="Chen W.-M."/>
        </authorList>
    </citation>
    <scope>NUCLEOTIDE SEQUENCE [LARGE SCALE GENOMIC DNA]</scope>
    <source>
        <strain evidence="2 3">TTM-7</strain>
    </source>
</reference>
<feature type="transmembrane region" description="Helical" evidence="1">
    <location>
        <begin position="254"/>
        <end position="272"/>
    </location>
</feature>
<proteinExistence type="predicted"/>
<feature type="transmembrane region" description="Helical" evidence="1">
    <location>
        <begin position="95"/>
        <end position="115"/>
    </location>
</feature>
<dbReference type="InterPro" id="IPR002798">
    <property type="entry name" value="SpoIIM-like"/>
</dbReference>
<dbReference type="Proteomes" id="UP000290204">
    <property type="component" value="Unassembled WGS sequence"/>
</dbReference>
<keyword evidence="1" id="KW-0812">Transmembrane</keyword>
<keyword evidence="3" id="KW-1185">Reference proteome</keyword>
<dbReference type="OrthoDB" id="9800053at2"/>
<protein>
    <submittedName>
        <fullName evidence="2">Stage II sporulation protein M</fullName>
    </submittedName>
</protein>
<dbReference type="RefSeq" id="WP_129128985.1">
    <property type="nucleotide sequence ID" value="NZ_SDHW01000001.1"/>
</dbReference>
<feature type="transmembrane region" description="Helical" evidence="1">
    <location>
        <begin position="292"/>
        <end position="314"/>
    </location>
</feature>
<dbReference type="AlphaFoldDB" id="A0A4V1M7U9"/>